<dbReference type="EMBL" id="CP090896">
    <property type="protein sequence ID" value="ULT81927.1"/>
    <property type="molecule type" value="Genomic_DNA"/>
</dbReference>
<feature type="region of interest" description="Disordered" evidence="1">
    <location>
        <begin position="1"/>
        <end position="25"/>
    </location>
</feature>
<gene>
    <name evidence="3" type="ORF">L3Y34_011707</name>
</gene>
<sequence>MDPFYESLQPLGSEKHYTERTTPVTNPLTEAMRHREKDFQSQIPEVSRKYDSTHQKELQLFSYVEELNEHTLESRALNMGSYDGSQIETCDSDELNLPQELTAAPIDKDAIRHNSQWDKLVMQEFFNYMKKPIKSKFSVSKLSYSFLKKHPANVGWTTVGRRFKQLYYERLRDPEVSESEKIEMVTANKNWRVPKKIQKQLQRKAFVNFDKDNKFVDSWQMSENTVETNSMQNNTKFTTCVRNWGSLSSIWNQDWDERIMEEFVNLAKGKREGSFSIIRKYDSTHQKELQLFSYVEELNEHTLESRALNMGSYDGSQIETCDSDELNLPQELTAAPIDKDAIRHNSQWDKLVMQEFFNYMKKPIKSKFSVSKLSYSFLKKHPANVGWTTVGRRFKQLYYERLRDPEVSESEKIEMVTANKNWRVPKKIQKQLQRKAFVNFDKDNKFVDSWQMSENTVETNSMQNNTKFTTCVRNWGSLSSIWNQDWDERIMEEFVNLAKGKREGSFSIIRFIENFKSKHNMSTTKKTIKQRFKAKFAADLNDEKIELETKLSMLLLYKKTVHPELREQFKSLGHVLYTEKGAIHSILPASHFRQKPKSPSYPSPHRPPSEHSRRTPPSSTQTDPPILPKWTQKMIEEFMEIVKDESKRKTFSGQDFITQFKKNHDIKLAKNHMKTKFVSMFSLLLDSEKVEMETKLQMLGTYRVAVPEKLRHELKKLGSATYKDNGVLAQFIPCVQTTVTNHQNKTTETPNFNLLNGSISALQDSHEQGVPIWHPPSVPTFVQTQTQSILHQGVHSDANPTMPVDNQIFNYEHISTGTFINQSTTSTTGTVFFEPSESIKSCEFHQMSTVYCSRYTQFGMPFTNQHERYDKYSVPEYPIALNQACYTPGTQNDIETRCGFTPPGFLIGNTTDFTPSMDSNFNSAIWKTYE</sequence>
<organism evidence="3 4">
    <name type="scientific">Caenorhabditis briggsae</name>
    <dbReference type="NCBI Taxonomy" id="6238"/>
    <lineage>
        <taxon>Eukaryota</taxon>
        <taxon>Metazoa</taxon>
        <taxon>Ecdysozoa</taxon>
        <taxon>Nematoda</taxon>
        <taxon>Chromadorea</taxon>
        <taxon>Rhabditida</taxon>
        <taxon>Rhabditina</taxon>
        <taxon>Rhabditomorpha</taxon>
        <taxon>Rhabditoidea</taxon>
        <taxon>Rhabditidae</taxon>
        <taxon>Peloderinae</taxon>
        <taxon>Caenorhabditis</taxon>
    </lineage>
</organism>
<evidence type="ECO:0000313" key="3">
    <source>
        <dbReference type="EMBL" id="ULT81927.1"/>
    </source>
</evidence>
<name>A0AAE8ZS11_CAEBR</name>
<dbReference type="AlphaFoldDB" id="A0AAE8ZS11"/>
<dbReference type="Pfam" id="PF04435">
    <property type="entry name" value="SPK"/>
    <property type="match status" value="1"/>
</dbReference>
<dbReference type="Proteomes" id="UP000827892">
    <property type="component" value="Chromosome X"/>
</dbReference>
<accession>A0AAE8ZS11</accession>
<feature type="domain" description="SPK" evidence="2">
    <location>
        <begin position="503"/>
        <end position="583"/>
    </location>
</feature>
<evidence type="ECO:0000259" key="2">
    <source>
        <dbReference type="Pfam" id="PF04435"/>
    </source>
</evidence>
<dbReference type="InterPro" id="IPR006570">
    <property type="entry name" value="SPK_dom"/>
</dbReference>
<feature type="region of interest" description="Disordered" evidence="1">
    <location>
        <begin position="588"/>
        <end position="626"/>
    </location>
</feature>
<evidence type="ECO:0000313" key="4">
    <source>
        <dbReference type="Proteomes" id="UP000827892"/>
    </source>
</evidence>
<reference evidence="3 4" key="1">
    <citation type="submission" date="2022-05" db="EMBL/GenBank/DDBJ databases">
        <title>Chromosome-level reference genomes for two strains of Caenorhabditis briggsae: an improved platform for comparative genomics.</title>
        <authorList>
            <person name="Stevens L."/>
            <person name="Andersen E.C."/>
        </authorList>
    </citation>
    <scope>NUCLEOTIDE SEQUENCE [LARGE SCALE GENOMIC DNA]</scope>
    <source>
        <strain evidence="3">QX1410_ONT</strain>
        <tissue evidence="3">Whole-organism</tissue>
    </source>
</reference>
<protein>
    <recommendedName>
        <fullName evidence="2">SPK domain-containing protein</fullName>
    </recommendedName>
</protein>
<evidence type="ECO:0000256" key="1">
    <source>
        <dbReference type="SAM" id="MobiDB-lite"/>
    </source>
</evidence>
<proteinExistence type="predicted"/>